<gene>
    <name evidence="2" type="ORF">PQU92_04095</name>
</gene>
<name>A0ABT5HQU7_9CAUL</name>
<proteinExistence type="predicted"/>
<dbReference type="EMBL" id="JAQQKX010000002">
    <property type="protein sequence ID" value="MDC7682442.1"/>
    <property type="molecule type" value="Genomic_DNA"/>
</dbReference>
<organism evidence="2 3">
    <name type="scientific">Asticcacaulis aquaticus</name>
    <dbReference type="NCBI Taxonomy" id="2984212"/>
    <lineage>
        <taxon>Bacteria</taxon>
        <taxon>Pseudomonadati</taxon>
        <taxon>Pseudomonadota</taxon>
        <taxon>Alphaproteobacteria</taxon>
        <taxon>Caulobacterales</taxon>
        <taxon>Caulobacteraceae</taxon>
        <taxon>Asticcacaulis</taxon>
    </lineage>
</organism>
<dbReference type="RefSeq" id="WP_272746932.1">
    <property type="nucleotide sequence ID" value="NZ_JAQQKX010000002.1"/>
</dbReference>
<feature type="transmembrane region" description="Helical" evidence="1">
    <location>
        <begin position="87"/>
        <end position="108"/>
    </location>
</feature>
<evidence type="ECO:0000313" key="2">
    <source>
        <dbReference type="EMBL" id="MDC7682442.1"/>
    </source>
</evidence>
<keyword evidence="1" id="KW-1133">Transmembrane helix</keyword>
<comment type="caution">
    <text evidence="2">The sequence shown here is derived from an EMBL/GenBank/DDBJ whole genome shotgun (WGS) entry which is preliminary data.</text>
</comment>
<protein>
    <submittedName>
        <fullName evidence="2">Uncharacterized protein</fullName>
    </submittedName>
</protein>
<keyword evidence="1" id="KW-0472">Membrane</keyword>
<evidence type="ECO:0000313" key="3">
    <source>
        <dbReference type="Proteomes" id="UP001214854"/>
    </source>
</evidence>
<evidence type="ECO:0000256" key="1">
    <source>
        <dbReference type="SAM" id="Phobius"/>
    </source>
</evidence>
<sequence length="122" mass="12799">MKRVLTKKPQFEKTVLAERPKRNLKFSHTAVEAPVVPELGAEPAPVAAVTAGPVELDVPAYEWTSESAVKPATAVIKKPAKSVGDHIVSIVLPVIGFAVLGLIVAALAKAGGYDAAFLASRF</sequence>
<reference evidence="2 3" key="1">
    <citation type="submission" date="2023-01" db="EMBL/GenBank/DDBJ databases">
        <title>Novel species of the genus Asticcacaulis isolated from rivers.</title>
        <authorList>
            <person name="Lu H."/>
        </authorList>
    </citation>
    <scope>NUCLEOTIDE SEQUENCE [LARGE SCALE GENOMIC DNA]</scope>
    <source>
        <strain evidence="2 3">BYS171W</strain>
    </source>
</reference>
<keyword evidence="3" id="KW-1185">Reference proteome</keyword>
<keyword evidence="1" id="KW-0812">Transmembrane</keyword>
<dbReference type="Proteomes" id="UP001214854">
    <property type="component" value="Unassembled WGS sequence"/>
</dbReference>
<accession>A0ABT5HQU7</accession>